<evidence type="ECO:0000256" key="6">
    <source>
        <dbReference type="HAMAP-Rule" id="MF_01007"/>
    </source>
</evidence>
<dbReference type="Gene3D" id="1.10.150.170">
    <property type="entry name" value="Putative methyltransferase TM0872, insert domain"/>
    <property type="match status" value="1"/>
</dbReference>
<comment type="catalytic activity">
    <reaction evidence="6">
        <text>cytidine(1402) in 16S rRNA + S-adenosyl-L-methionine = N(4)-methylcytidine(1402) in 16S rRNA + S-adenosyl-L-homocysteine + H(+)</text>
        <dbReference type="Rhea" id="RHEA:42928"/>
        <dbReference type="Rhea" id="RHEA-COMP:10286"/>
        <dbReference type="Rhea" id="RHEA-COMP:10287"/>
        <dbReference type="ChEBI" id="CHEBI:15378"/>
        <dbReference type="ChEBI" id="CHEBI:57856"/>
        <dbReference type="ChEBI" id="CHEBI:59789"/>
        <dbReference type="ChEBI" id="CHEBI:74506"/>
        <dbReference type="ChEBI" id="CHEBI:82748"/>
        <dbReference type="EC" id="2.1.1.199"/>
    </reaction>
</comment>
<evidence type="ECO:0000256" key="2">
    <source>
        <dbReference type="ARBA" id="ARBA00022552"/>
    </source>
</evidence>
<dbReference type="PANTHER" id="PTHR11265">
    <property type="entry name" value="S-ADENOSYL-METHYLTRANSFERASE MRAW"/>
    <property type="match status" value="1"/>
</dbReference>
<dbReference type="PIRSF" id="PIRSF004486">
    <property type="entry name" value="MraW"/>
    <property type="match status" value="1"/>
</dbReference>
<dbReference type="SUPFAM" id="SSF81799">
    <property type="entry name" value="Putative methyltransferase TM0872, insert domain"/>
    <property type="match status" value="1"/>
</dbReference>
<comment type="similarity">
    <text evidence="1 6">Belongs to the methyltransferase superfamily. RsmH family.</text>
</comment>
<evidence type="ECO:0000313" key="7">
    <source>
        <dbReference type="EMBL" id="OGZ65738.1"/>
    </source>
</evidence>
<evidence type="ECO:0000256" key="3">
    <source>
        <dbReference type="ARBA" id="ARBA00022603"/>
    </source>
</evidence>
<dbReference type="Pfam" id="PF01795">
    <property type="entry name" value="Methyltransf_5"/>
    <property type="match status" value="1"/>
</dbReference>
<dbReference type="GO" id="GO:0070475">
    <property type="term" value="P:rRNA base methylation"/>
    <property type="evidence" value="ECO:0007669"/>
    <property type="project" value="UniProtKB-UniRule"/>
</dbReference>
<keyword evidence="3 6" id="KW-0489">Methyltransferase</keyword>
<evidence type="ECO:0000256" key="1">
    <source>
        <dbReference type="ARBA" id="ARBA00010396"/>
    </source>
</evidence>
<keyword evidence="4 6" id="KW-0808">Transferase</keyword>
<dbReference type="GO" id="GO:0005737">
    <property type="term" value="C:cytoplasm"/>
    <property type="evidence" value="ECO:0007669"/>
    <property type="project" value="UniProtKB-SubCell"/>
</dbReference>
<keyword evidence="5 6" id="KW-0949">S-adenosyl-L-methionine</keyword>
<sequence>MNFEISLHIPVLTKEVLEYLDPKQNENFIDATVGEGGHSMLILEKNKPNGRVLGIDWDAGQIENSKLHLADFKERIVLVNDSYFNLQNIIAKENFAPVHGILLDLGMSSWQLEKSLKGFSFTKSEPLDMRYDILNSTTAQKIINEESQFELEKILKEYGEEKFAHNIAKKIVEKRRFKKIESTLELVSIIEEAIPPKFRHGHPHFATRSFQAIRIAVNRELDNLTGFLPQAIETLSSKGRLVIISFHSLEDKIVKNFFKEMEKLGLVKILTKKPVVACASEILANPRSRSAKLRAIIKLENRS</sequence>
<feature type="binding site" evidence="6">
    <location>
        <position position="104"/>
    </location>
    <ligand>
        <name>S-adenosyl-L-methionine</name>
        <dbReference type="ChEBI" id="CHEBI:59789"/>
    </ligand>
</feature>
<dbReference type="SUPFAM" id="SSF53335">
    <property type="entry name" value="S-adenosyl-L-methionine-dependent methyltransferases"/>
    <property type="match status" value="1"/>
</dbReference>
<dbReference type="GO" id="GO:0071424">
    <property type="term" value="F:rRNA (cytosine-N4-)-methyltransferase activity"/>
    <property type="evidence" value="ECO:0007669"/>
    <property type="project" value="UniProtKB-UniRule"/>
</dbReference>
<evidence type="ECO:0000256" key="5">
    <source>
        <dbReference type="ARBA" id="ARBA00022691"/>
    </source>
</evidence>
<accession>A0A1G2HV55</accession>
<name>A0A1G2HV55_9BACT</name>
<evidence type="ECO:0000313" key="8">
    <source>
        <dbReference type="Proteomes" id="UP000179183"/>
    </source>
</evidence>
<comment type="subcellular location">
    <subcellularLocation>
        <location evidence="6">Cytoplasm</location>
    </subcellularLocation>
</comment>
<reference evidence="7 8" key="1">
    <citation type="journal article" date="2016" name="Nat. Commun.">
        <title>Thousands of microbial genomes shed light on interconnected biogeochemical processes in an aquifer system.</title>
        <authorList>
            <person name="Anantharaman K."/>
            <person name="Brown C.T."/>
            <person name="Hug L.A."/>
            <person name="Sharon I."/>
            <person name="Castelle C.J."/>
            <person name="Probst A.J."/>
            <person name="Thomas B.C."/>
            <person name="Singh A."/>
            <person name="Wilkins M.J."/>
            <person name="Karaoz U."/>
            <person name="Brodie E.L."/>
            <person name="Williams K.H."/>
            <person name="Hubbard S.S."/>
            <person name="Banfield J.F."/>
        </authorList>
    </citation>
    <scope>NUCLEOTIDE SEQUENCE [LARGE SCALE GENOMIC DNA]</scope>
</reference>
<dbReference type="PANTHER" id="PTHR11265:SF0">
    <property type="entry name" value="12S RRNA N4-METHYLCYTIDINE METHYLTRANSFERASE"/>
    <property type="match status" value="1"/>
</dbReference>
<evidence type="ECO:0000256" key="4">
    <source>
        <dbReference type="ARBA" id="ARBA00022679"/>
    </source>
</evidence>
<dbReference type="InterPro" id="IPR023397">
    <property type="entry name" value="SAM-dep_MeTrfase_MraW_recog"/>
</dbReference>
<dbReference type="NCBIfam" id="TIGR00006">
    <property type="entry name" value="16S rRNA (cytosine(1402)-N(4))-methyltransferase RsmH"/>
    <property type="match status" value="1"/>
</dbReference>
<gene>
    <name evidence="6" type="primary">rsmH</name>
    <name evidence="7" type="ORF">A3D34_03545</name>
</gene>
<dbReference type="InterPro" id="IPR002903">
    <property type="entry name" value="RsmH"/>
</dbReference>
<proteinExistence type="inferred from homology"/>
<keyword evidence="2 6" id="KW-0698">rRNA processing</keyword>
<feature type="binding site" evidence="6">
    <location>
        <begin position="36"/>
        <end position="38"/>
    </location>
    <ligand>
        <name>S-adenosyl-L-methionine</name>
        <dbReference type="ChEBI" id="CHEBI:59789"/>
    </ligand>
</feature>
<feature type="binding site" evidence="6">
    <location>
        <position position="56"/>
    </location>
    <ligand>
        <name>S-adenosyl-L-methionine</name>
        <dbReference type="ChEBI" id="CHEBI:59789"/>
    </ligand>
</feature>
<dbReference type="EC" id="2.1.1.199" evidence="6"/>
<feature type="binding site" evidence="6">
    <location>
        <position position="83"/>
    </location>
    <ligand>
        <name>S-adenosyl-L-methionine</name>
        <dbReference type="ChEBI" id="CHEBI:59789"/>
    </ligand>
</feature>
<feature type="binding site" evidence="6">
    <location>
        <position position="111"/>
    </location>
    <ligand>
        <name>S-adenosyl-L-methionine</name>
        <dbReference type="ChEBI" id="CHEBI:59789"/>
    </ligand>
</feature>
<dbReference type="InterPro" id="IPR029063">
    <property type="entry name" value="SAM-dependent_MTases_sf"/>
</dbReference>
<protein>
    <recommendedName>
        <fullName evidence="6">Ribosomal RNA small subunit methyltransferase H</fullName>
        <ecNumber evidence="6">2.1.1.199</ecNumber>
    </recommendedName>
    <alternativeName>
        <fullName evidence="6">16S rRNA m(4)C1402 methyltransferase</fullName>
    </alternativeName>
    <alternativeName>
        <fullName evidence="6">rRNA (cytosine-N(4)-)-methyltransferase RsmH</fullName>
    </alternativeName>
</protein>
<dbReference type="AlphaFoldDB" id="A0A1G2HV55"/>
<dbReference type="HAMAP" id="MF_01007">
    <property type="entry name" value="16SrRNA_methyltr_H"/>
    <property type="match status" value="1"/>
</dbReference>
<dbReference type="EMBL" id="MHOQ01000039">
    <property type="protein sequence ID" value="OGZ65738.1"/>
    <property type="molecule type" value="Genomic_DNA"/>
</dbReference>
<organism evidence="7 8">
    <name type="scientific">Candidatus Staskawiczbacteria bacterium RIFCSPHIGHO2_02_FULL_33_16</name>
    <dbReference type="NCBI Taxonomy" id="1802204"/>
    <lineage>
        <taxon>Bacteria</taxon>
        <taxon>Candidatus Staskawicziibacteriota</taxon>
    </lineage>
</organism>
<keyword evidence="6" id="KW-0963">Cytoplasm</keyword>
<comment type="caution">
    <text evidence="7">The sequence shown here is derived from an EMBL/GenBank/DDBJ whole genome shotgun (WGS) entry which is preliminary data.</text>
</comment>
<dbReference type="Proteomes" id="UP000179183">
    <property type="component" value="Unassembled WGS sequence"/>
</dbReference>
<dbReference type="Gene3D" id="3.40.50.150">
    <property type="entry name" value="Vaccinia Virus protein VP39"/>
    <property type="match status" value="1"/>
</dbReference>
<comment type="function">
    <text evidence="6">Specifically methylates the N4 position of cytidine in position 1402 (C1402) of 16S rRNA.</text>
</comment>